<reference evidence="2 3" key="1">
    <citation type="submission" date="2017-07" db="EMBL/GenBank/DDBJ databases">
        <authorList>
            <person name="Talla V."/>
            <person name="Backstrom N."/>
        </authorList>
    </citation>
    <scope>NUCLEOTIDE SEQUENCE [LARGE SCALE GENOMIC DNA]</scope>
</reference>
<dbReference type="PANTHER" id="PTHR11161:SF22">
    <property type="entry name" value="ACYLTRANSFERASE 3 DOMAIN-CONTAINING PROTEIN-RELATED"/>
    <property type="match status" value="1"/>
</dbReference>
<organism evidence="2 3">
    <name type="scientific">Leptidea sinapis</name>
    <dbReference type="NCBI Taxonomy" id="189913"/>
    <lineage>
        <taxon>Eukaryota</taxon>
        <taxon>Metazoa</taxon>
        <taxon>Ecdysozoa</taxon>
        <taxon>Arthropoda</taxon>
        <taxon>Hexapoda</taxon>
        <taxon>Insecta</taxon>
        <taxon>Pterygota</taxon>
        <taxon>Neoptera</taxon>
        <taxon>Endopterygota</taxon>
        <taxon>Lepidoptera</taxon>
        <taxon>Glossata</taxon>
        <taxon>Ditrysia</taxon>
        <taxon>Papilionoidea</taxon>
        <taxon>Pieridae</taxon>
        <taxon>Dismorphiinae</taxon>
        <taxon>Leptidea</taxon>
    </lineage>
</organism>
<evidence type="ECO:0000313" key="2">
    <source>
        <dbReference type="EMBL" id="VVC94099.1"/>
    </source>
</evidence>
<dbReference type="InterPro" id="IPR052728">
    <property type="entry name" value="O2_lipid_transport_reg"/>
</dbReference>
<proteinExistence type="predicted"/>
<keyword evidence="3" id="KW-1185">Reference proteome</keyword>
<accession>A0A5E4QAP2</accession>
<dbReference type="AlphaFoldDB" id="A0A5E4QAP2"/>
<feature type="transmembrane region" description="Helical" evidence="1">
    <location>
        <begin position="83"/>
        <end position="105"/>
    </location>
</feature>
<sequence length="392" mass="44706">MPRFILKRRDNEYSSQSLKHYNRSQIHRGVCVSRCDGNTSDWRAAAEKCVNETVQQYGLEAELLNATWCSTVGESRNSQSSQVLWVVVILLLVLTLLATGLHILGDKCGRCDGNKYLMAFSLKKNWHILNYDRSKPRHDARMKDLACLEGMRLTPVAIFALWFTIAWYPQLGSGPQWAWIVDREAHDCSERWWYHVLYVHNHIPLGKFCMGHTWYLAVDMQLHIIGILVLLLLMRYPFLTSAVLAFLLLATTVAAGCVTYLYQLSPIITAQSPEDLRTFFLNSSILPKLYLPSWMNMSGYVCGMATAFIHSHYKKAAIKLNQKKISLLITTSVVTYLLCIPICLIVELPMVQLWKAVFESLEPVHPTEDHAPTSPKFDLVASIRRNQVNCQA</sequence>
<feature type="transmembrane region" description="Helical" evidence="1">
    <location>
        <begin position="214"/>
        <end position="234"/>
    </location>
</feature>
<evidence type="ECO:0008006" key="4">
    <source>
        <dbReference type="Google" id="ProtNLM"/>
    </source>
</evidence>
<protein>
    <recommendedName>
        <fullName evidence="4">Acyltransferase 3 domain-containing protein</fullName>
    </recommendedName>
</protein>
<feature type="transmembrane region" description="Helical" evidence="1">
    <location>
        <begin position="325"/>
        <end position="348"/>
    </location>
</feature>
<evidence type="ECO:0000256" key="1">
    <source>
        <dbReference type="SAM" id="Phobius"/>
    </source>
</evidence>
<feature type="transmembrane region" description="Helical" evidence="1">
    <location>
        <begin position="294"/>
        <end position="313"/>
    </location>
</feature>
<evidence type="ECO:0000313" key="3">
    <source>
        <dbReference type="Proteomes" id="UP000324832"/>
    </source>
</evidence>
<feature type="transmembrane region" description="Helical" evidence="1">
    <location>
        <begin position="241"/>
        <end position="262"/>
    </location>
</feature>
<keyword evidence="1" id="KW-0472">Membrane</keyword>
<name>A0A5E4QAP2_9NEOP</name>
<gene>
    <name evidence="2" type="ORF">LSINAPIS_LOCUS6122</name>
</gene>
<keyword evidence="1" id="KW-0812">Transmembrane</keyword>
<dbReference type="Proteomes" id="UP000324832">
    <property type="component" value="Unassembled WGS sequence"/>
</dbReference>
<keyword evidence="1" id="KW-1133">Transmembrane helix</keyword>
<dbReference type="EMBL" id="FZQP02001881">
    <property type="protein sequence ID" value="VVC94099.1"/>
    <property type="molecule type" value="Genomic_DNA"/>
</dbReference>
<dbReference type="PANTHER" id="PTHR11161">
    <property type="entry name" value="O-ACYLTRANSFERASE"/>
    <property type="match status" value="1"/>
</dbReference>
<feature type="transmembrane region" description="Helical" evidence="1">
    <location>
        <begin position="145"/>
        <end position="168"/>
    </location>
</feature>